<dbReference type="AlphaFoldDB" id="W7E1C5"/>
<keyword evidence="1" id="KW-1133">Transmembrane helix</keyword>
<dbReference type="HOGENOM" id="CLU_2910199_0_0_1"/>
<dbReference type="RefSeq" id="XP_014551803.1">
    <property type="nucleotide sequence ID" value="XM_014696317.1"/>
</dbReference>
<gene>
    <name evidence="2" type="ORF">COCVIDRAFT_111970</name>
</gene>
<accession>W7E1C5</accession>
<sequence>VRLQRRAMALYVGGKVAGGVVALLLVRTWWRHTPSNKRFPRANRRLLRYPPCDKFPPLIMRS</sequence>
<dbReference type="EMBL" id="KI968818">
    <property type="protein sequence ID" value="EUN22226.1"/>
    <property type="molecule type" value="Genomic_DNA"/>
</dbReference>
<organism evidence="2 3">
    <name type="scientific">Bipolaris victoriae (strain FI3)</name>
    <name type="common">Victoria blight of oats agent</name>
    <name type="synonym">Cochliobolus victoriae</name>
    <dbReference type="NCBI Taxonomy" id="930091"/>
    <lineage>
        <taxon>Eukaryota</taxon>
        <taxon>Fungi</taxon>
        <taxon>Dikarya</taxon>
        <taxon>Ascomycota</taxon>
        <taxon>Pezizomycotina</taxon>
        <taxon>Dothideomycetes</taxon>
        <taxon>Pleosporomycetidae</taxon>
        <taxon>Pleosporales</taxon>
        <taxon>Pleosporineae</taxon>
        <taxon>Pleosporaceae</taxon>
        <taxon>Bipolaris</taxon>
    </lineage>
</organism>
<evidence type="ECO:0000256" key="1">
    <source>
        <dbReference type="SAM" id="Phobius"/>
    </source>
</evidence>
<feature type="transmembrane region" description="Helical" evidence="1">
    <location>
        <begin position="7"/>
        <end position="30"/>
    </location>
</feature>
<dbReference type="GeneID" id="26250083"/>
<dbReference type="Proteomes" id="UP000054337">
    <property type="component" value="Unassembled WGS sequence"/>
</dbReference>
<keyword evidence="1" id="KW-0812">Transmembrane</keyword>
<evidence type="ECO:0000313" key="2">
    <source>
        <dbReference type="EMBL" id="EUN22226.1"/>
    </source>
</evidence>
<reference evidence="2 3" key="1">
    <citation type="journal article" date="2013" name="PLoS Genet.">
        <title>Comparative genome structure, secondary metabolite, and effector coding capacity across Cochliobolus pathogens.</title>
        <authorList>
            <person name="Condon B.J."/>
            <person name="Leng Y."/>
            <person name="Wu D."/>
            <person name="Bushley K.E."/>
            <person name="Ohm R.A."/>
            <person name="Otillar R."/>
            <person name="Martin J."/>
            <person name="Schackwitz W."/>
            <person name="Grimwood J."/>
            <person name="MohdZainudin N."/>
            <person name="Xue C."/>
            <person name="Wang R."/>
            <person name="Manning V.A."/>
            <person name="Dhillon B."/>
            <person name="Tu Z.J."/>
            <person name="Steffenson B.J."/>
            <person name="Salamov A."/>
            <person name="Sun H."/>
            <person name="Lowry S."/>
            <person name="LaButti K."/>
            <person name="Han J."/>
            <person name="Copeland A."/>
            <person name="Lindquist E."/>
            <person name="Barry K."/>
            <person name="Schmutz J."/>
            <person name="Baker S.E."/>
            <person name="Ciuffetti L.M."/>
            <person name="Grigoriev I.V."/>
            <person name="Zhong S."/>
            <person name="Turgeon B.G."/>
        </authorList>
    </citation>
    <scope>NUCLEOTIDE SEQUENCE [LARGE SCALE GENOMIC DNA]</scope>
    <source>
        <strain evidence="2 3">FI3</strain>
    </source>
</reference>
<proteinExistence type="predicted"/>
<feature type="non-terminal residue" evidence="2">
    <location>
        <position position="1"/>
    </location>
</feature>
<evidence type="ECO:0000313" key="3">
    <source>
        <dbReference type="Proteomes" id="UP000054337"/>
    </source>
</evidence>
<keyword evidence="1" id="KW-0472">Membrane</keyword>
<keyword evidence="3" id="KW-1185">Reference proteome</keyword>
<protein>
    <submittedName>
        <fullName evidence="2">Uncharacterized protein</fullName>
    </submittedName>
</protein>
<name>W7E1C5_BIPV3</name>